<organism evidence="1 2">
    <name type="scientific">Thalassomonas viridans</name>
    <dbReference type="NCBI Taxonomy" id="137584"/>
    <lineage>
        <taxon>Bacteria</taxon>
        <taxon>Pseudomonadati</taxon>
        <taxon>Pseudomonadota</taxon>
        <taxon>Gammaproteobacteria</taxon>
        <taxon>Alteromonadales</taxon>
        <taxon>Colwelliaceae</taxon>
        <taxon>Thalassomonas</taxon>
    </lineage>
</organism>
<dbReference type="InterPro" id="IPR008999">
    <property type="entry name" value="Actin-crosslinking"/>
</dbReference>
<gene>
    <name evidence="1" type="ORF">SG34_030250</name>
</gene>
<dbReference type="KEGG" id="tvd:SG34_030250"/>
<dbReference type="Gene3D" id="2.80.10.50">
    <property type="match status" value="1"/>
</dbReference>
<sequence length="105" mass="11384">MGLSYDASANRYHEGDNPETFTLSCQQGQAILQTQDNEFVGVSSQMVVKSASAQNWTAEVQSNGRWAFHNGEAGIAKKWLTLNSAGYFVLSSHNGGDSQFSVALH</sequence>
<dbReference type="Proteomes" id="UP000032352">
    <property type="component" value="Chromosome pTvir"/>
</dbReference>
<evidence type="ECO:0000313" key="2">
    <source>
        <dbReference type="Proteomes" id="UP000032352"/>
    </source>
</evidence>
<dbReference type="EMBL" id="CP059734">
    <property type="protein sequence ID" value="WDE09059.1"/>
    <property type="molecule type" value="Genomic_DNA"/>
</dbReference>
<evidence type="ECO:0000313" key="1">
    <source>
        <dbReference type="EMBL" id="WDE09059.1"/>
    </source>
</evidence>
<dbReference type="AlphaFoldDB" id="A0AAF0CF46"/>
<reference evidence="1 2" key="1">
    <citation type="journal article" date="2015" name="Genome Announc.">
        <title>Draft Genome Sequences of Marine Isolates of Thalassomonas viridans and Thalassomonas actiniarum.</title>
        <authorList>
            <person name="Olonade I."/>
            <person name="van Zyl L.J."/>
            <person name="Trindade M."/>
        </authorList>
    </citation>
    <scope>NUCLEOTIDE SEQUENCE [LARGE SCALE GENOMIC DNA]</scope>
    <source>
        <strain evidence="1 2">XOM25</strain>
    </source>
</reference>
<protein>
    <submittedName>
        <fullName evidence="1">Uncharacterized protein</fullName>
    </submittedName>
</protein>
<proteinExistence type="predicted"/>
<keyword evidence="2" id="KW-1185">Reference proteome</keyword>
<dbReference type="SUPFAM" id="SSF50405">
    <property type="entry name" value="Actin-crosslinking proteins"/>
    <property type="match status" value="1"/>
</dbReference>
<accession>A0AAF0CF46</accession>
<reference evidence="1 2" key="2">
    <citation type="journal article" date="2022" name="Mar. Drugs">
        <title>Bioassay-Guided Fractionation Leads to the Detection of Cholic Acid Generated by the Rare Thalassomonas sp.</title>
        <authorList>
            <person name="Pheiffer F."/>
            <person name="Schneider Y.K."/>
            <person name="Hansen E.H."/>
            <person name="Andersen J.H."/>
            <person name="Isaksson J."/>
            <person name="Busche T."/>
            <person name="R C."/>
            <person name="Kalinowski J."/>
            <person name="Zyl L.V."/>
            <person name="Trindade M."/>
        </authorList>
    </citation>
    <scope>NUCLEOTIDE SEQUENCE [LARGE SCALE GENOMIC DNA]</scope>
    <source>
        <strain evidence="1 2">XOM25</strain>
    </source>
</reference>
<name>A0AAF0CF46_9GAMM</name>
<dbReference type="RefSeq" id="WP_044840885.1">
    <property type="nucleotide sequence ID" value="NZ_CP059734.1"/>
</dbReference>